<dbReference type="OrthoDB" id="9255549at2"/>
<accession>A0A368NGD6</accession>
<comment type="caution">
    <text evidence="1">The sequence shown here is derived from an EMBL/GenBank/DDBJ whole genome shotgun (WGS) entry which is preliminary data.</text>
</comment>
<name>A0A368NGD6_9GAMM</name>
<keyword evidence="2" id="KW-1185">Reference proteome</keyword>
<evidence type="ECO:0000313" key="1">
    <source>
        <dbReference type="EMBL" id="RCU49170.1"/>
    </source>
</evidence>
<evidence type="ECO:0000313" key="2">
    <source>
        <dbReference type="Proteomes" id="UP000252558"/>
    </source>
</evidence>
<protein>
    <submittedName>
        <fullName evidence="1">Uncharacterized protein</fullName>
    </submittedName>
</protein>
<sequence length="368" mass="42033">MANLSDVFKYISHFRHAGHQVGRKVGDMLEVLTYAAIARDNNMLARLHVEPKLHGHSDAGHKVEFILLENESFDDDGNPNVINGGAITNPSEVISFIECKKVGVEQTINGPFKKKFKKNGSNKNYLMPYNEDYVISFAPRGQEKHTYTVKFSKDNKINITRLERPDFLFSEEIGEDHRIIFALSDDYESTVISNNSSLRMYEPTLHKCKILEIYGSTDDNVIALLNDCLSGPQTPEKAKQSSFVALDVRKKRFDSCDKRGGESEMPSVLVMTEFAHWEEKSQNMIRAYIDMNFVVGDSIIVEAFELFEERFGADFYNKITKENFEKSTEVRELAIEVVNRHDGLIFRDIEDGELKKFAIQNDKFIATS</sequence>
<gene>
    <name evidence="1" type="ORF">DU002_12505</name>
</gene>
<proteinExistence type="predicted"/>
<reference evidence="1 2" key="1">
    <citation type="submission" date="2018-07" db="EMBL/GenBank/DDBJ databases">
        <title>Corallincola holothuriorum sp. nov., a new facultative anaerobe isolated from sea cucumber Apostichopus japonicus.</title>
        <authorList>
            <person name="Xia H."/>
        </authorList>
    </citation>
    <scope>NUCLEOTIDE SEQUENCE [LARGE SCALE GENOMIC DNA]</scope>
    <source>
        <strain evidence="1 2">C4</strain>
    </source>
</reference>
<dbReference type="Proteomes" id="UP000252558">
    <property type="component" value="Unassembled WGS sequence"/>
</dbReference>
<dbReference type="RefSeq" id="WP_114338730.1">
    <property type="nucleotide sequence ID" value="NZ_QPID01000007.1"/>
</dbReference>
<organism evidence="1 2">
    <name type="scientific">Corallincola holothuriorum</name>
    <dbReference type="NCBI Taxonomy" id="2282215"/>
    <lineage>
        <taxon>Bacteria</taxon>
        <taxon>Pseudomonadati</taxon>
        <taxon>Pseudomonadota</taxon>
        <taxon>Gammaproteobacteria</taxon>
        <taxon>Alteromonadales</taxon>
        <taxon>Psychromonadaceae</taxon>
        <taxon>Corallincola</taxon>
    </lineage>
</organism>
<dbReference type="AlphaFoldDB" id="A0A368NGD6"/>
<dbReference type="EMBL" id="QPID01000007">
    <property type="protein sequence ID" value="RCU49170.1"/>
    <property type="molecule type" value="Genomic_DNA"/>
</dbReference>